<dbReference type="Proteomes" id="UP001501803">
    <property type="component" value="Unassembled WGS sequence"/>
</dbReference>
<feature type="transmembrane region" description="Helical" evidence="9">
    <location>
        <begin position="288"/>
        <end position="310"/>
    </location>
</feature>
<keyword evidence="3" id="KW-1003">Cell membrane</keyword>
<feature type="transmembrane region" description="Helical" evidence="9">
    <location>
        <begin position="120"/>
        <end position="139"/>
    </location>
</feature>
<evidence type="ECO:0000256" key="3">
    <source>
        <dbReference type="ARBA" id="ARBA00022475"/>
    </source>
</evidence>
<keyword evidence="11" id="KW-1185">Reference proteome</keyword>
<evidence type="ECO:0000256" key="1">
    <source>
        <dbReference type="ARBA" id="ARBA00004651"/>
    </source>
</evidence>
<dbReference type="RefSeq" id="WP_345068193.1">
    <property type="nucleotide sequence ID" value="NZ_BAABCN010000010.1"/>
</dbReference>
<gene>
    <name evidence="10" type="ORF">GCM10022381_30170</name>
</gene>
<evidence type="ECO:0000256" key="8">
    <source>
        <dbReference type="ARBA" id="ARBA00039381"/>
    </source>
</evidence>
<feature type="transmembrane region" description="Helical" evidence="9">
    <location>
        <begin position="263"/>
        <end position="281"/>
    </location>
</feature>
<evidence type="ECO:0000256" key="9">
    <source>
        <dbReference type="SAM" id="Phobius"/>
    </source>
</evidence>
<evidence type="ECO:0000313" key="10">
    <source>
        <dbReference type="EMBL" id="GAA3886010.1"/>
    </source>
</evidence>
<keyword evidence="6 9" id="KW-1133">Transmembrane helix</keyword>
<organism evidence="10 11">
    <name type="scientific">Leifsonia kafniensis</name>
    <dbReference type="NCBI Taxonomy" id="475957"/>
    <lineage>
        <taxon>Bacteria</taxon>
        <taxon>Bacillati</taxon>
        <taxon>Actinomycetota</taxon>
        <taxon>Actinomycetes</taxon>
        <taxon>Micrococcales</taxon>
        <taxon>Microbacteriaceae</taxon>
        <taxon>Leifsonia</taxon>
    </lineage>
</organism>
<keyword evidence="2" id="KW-0813">Transport</keyword>
<evidence type="ECO:0000256" key="7">
    <source>
        <dbReference type="ARBA" id="ARBA00023136"/>
    </source>
</evidence>
<feature type="transmembrane region" description="Helical" evidence="9">
    <location>
        <begin position="316"/>
        <end position="335"/>
    </location>
</feature>
<feature type="transmembrane region" description="Helical" evidence="9">
    <location>
        <begin position="66"/>
        <end position="89"/>
    </location>
</feature>
<dbReference type="PANTHER" id="PTHR32196:SF71">
    <property type="entry name" value="AUTOINDUCER 2 IMPORT SYSTEM PERMEASE PROTEIN LSRD"/>
    <property type="match status" value="1"/>
</dbReference>
<feature type="transmembrane region" description="Helical" evidence="9">
    <location>
        <begin position="35"/>
        <end position="54"/>
    </location>
</feature>
<keyword evidence="5 9" id="KW-0812">Transmembrane</keyword>
<keyword evidence="4" id="KW-0997">Cell inner membrane</keyword>
<feature type="transmembrane region" description="Helical" evidence="9">
    <location>
        <begin position="96"/>
        <end position="114"/>
    </location>
</feature>
<proteinExistence type="predicted"/>
<evidence type="ECO:0000256" key="4">
    <source>
        <dbReference type="ARBA" id="ARBA00022519"/>
    </source>
</evidence>
<evidence type="ECO:0000256" key="2">
    <source>
        <dbReference type="ARBA" id="ARBA00022448"/>
    </source>
</evidence>
<evidence type="ECO:0000256" key="6">
    <source>
        <dbReference type="ARBA" id="ARBA00022989"/>
    </source>
</evidence>
<feature type="transmembrane region" description="Helical" evidence="9">
    <location>
        <begin position="146"/>
        <end position="165"/>
    </location>
</feature>
<dbReference type="Pfam" id="PF02653">
    <property type="entry name" value="BPD_transp_2"/>
    <property type="match status" value="1"/>
</dbReference>
<comment type="subcellular location">
    <subcellularLocation>
        <location evidence="1">Cell membrane</location>
        <topology evidence="1">Multi-pass membrane protein</topology>
    </subcellularLocation>
</comment>
<dbReference type="PANTHER" id="PTHR32196">
    <property type="entry name" value="ABC TRANSPORTER PERMEASE PROTEIN YPHD-RELATED-RELATED"/>
    <property type="match status" value="1"/>
</dbReference>
<protein>
    <recommendedName>
        <fullName evidence="8">Autoinducer 2 import system permease protein LsrD</fullName>
    </recommendedName>
</protein>
<feature type="transmembrane region" description="Helical" evidence="9">
    <location>
        <begin position="185"/>
        <end position="206"/>
    </location>
</feature>
<reference evidence="11" key="1">
    <citation type="journal article" date="2019" name="Int. J. Syst. Evol. Microbiol.">
        <title>The Global Catalogue of Microorganisms (GCM) 10K type strain sequencing project: providing services to taxonomists for standard genome sequencing and annotation.</title>
        <authorList>
            <consortium name="The Broad Institute Genomics Platform"/>
            <consortium name="The Broad Institute Genome Sequencing Center for Infectious Disease"/>
            <person name="Wu L."/>
            <person name="Ma J."/>
        </authorList>
    </citation>
    <scope>NUCLEOTIDE SEQUENCE [LARGE SCALE GENOMIC DNA]</scope>
    <source>
        <strain evidence="11">JCM 17021</strain>
    </source>
</reference>
<keyword evidence="7 9" id="KW-0472">Membrane</keyword>
<dbReference type="EMBL" id="BAABCN010000010">
    <property type="protein sequence ID" value="GAA3886010.1"/>
    <property type="molecule type" value="Genomic_DNA"/>
</dbReference>
<evidence type="ECO:0000256" key="5">
    <source>
        <dbReference type="ARBA" id="ARBA00022692"/>
    </source>
</evidence>
<comment type="caution">
    <text evidence="10">The sequence shown here is derived from an EMBL/GenBank/DDBJ whole genome shotgun (WGS) entry which is preliminary data.</text>
</comment>
<accession>A0ABP7KSK9</accession>
<dbReference type="CDD" id="cd06579">
    <property type="entry name" value="TM_PBP1_transp_AraH_like"/>
    <property type="match status" value="1"/>
</dbReference>
<name>A0ABP7KSK9_9MICO</name>
<evidence type="ECO:0000313" key="11">
    <source>
        <dbReference type="Proteomes" id="UP001501803"/>
    </source>
</evidence>
<sequence>MADGEAAPAITTTVYQSTSRRSGGEKFRDGVSRVFRNYSILILAAMLFVVFSILRPETFPTLANLQGIALGQAVGALLALAVLLVAVTGEFDLSPGYILGFSAMLVAVLCVAGVPAPLAIIVGLVAGGIFGFASGFLVAKLGFNSLIATLGIGLAISGLTAGISGGQTIATGIPQIIFQIARFPILGFPMSVWIVLVAAIAMYIVLAKTSAGRKIYATGGNERVARMVGIRTGQLKIVMFILAGVVAALAGVLQLGLSGAANPGFGSNLLLPAFAAVFLGSTTVRPGFFNVWGTMSAVLLLAVGFSGLSLLGVPFWTQPVFSGVALIVGVLLSRWTKTHKS</sequence>
<feature type="transmembrane region" description="Helical" evidence="9">
    <location>
        <begin position="237"/>
        <end position="257"/>
    </location>
</feature>
<dbReference type="InterPro" id="IPR001851">
    <property type="entry name" value="ABC_transp_permease"/>
</dbReference>